<organism evidence="1">
    <name type="scientific">Arundo donax</name>
    <name type="common">Giant reed</name>
    <name type="synonym">Donax arundinaceus</name>
    <dbReference type="NCBI Taxonomy" id="35708"/>
    <lineage>
        <taxon>Eukaryota</taxon>
        <taxon>Viridiplantae</taxon>
        <taxon>Streptophyta</taxon>
        <taxon>Embryophyta</taxon>
        <taxon>Tracheophyta</taxon>
        <taxon>Spermatophyta</taxon>
        <taxon>Magnoliopsida</taxon>
        <taxon>Liliopsida</taxon>
        <taxon>Poales</taxon>
        <taxon>Poaceae</taxon>
        <taxon>PACMAD clade</taxon>
        <taxon>Arundinoideae</taxon>
        <taxon>Arundineae</taxon>
        <taxon>Arundo</taxon>
    </lineage>
</organism>
<protein>
    <submittedName>
        <fullName evidence="1">Uncharacterized protein</fullName>
    </submittedName>
</protein>
<name>A0A0A9DXB0_ARUDO</name>
<proteinExistence type="predicted"/>
<evidence type="ECO:0000313" key="1">
    <source>
        <dbReference type="EMBL" id="JAD92431.1"/>
    </source>
</evidence>
<dbReference type="AlphaFoldDB" id="A0A0A9DXB0"/>
<sequence>MAEVVGVGEEEEGKRRHVLHVALPTLKRRPPGEYWIWGWPEMPGSRLQMKLSAFSRNDWKNSSFPISTSLEMRTLMPACLLSQPNSLMASLAPSATSLRLM</sequence>
<reference evidence="1" key="2">
    <citation type="journal article" date="2015" name="Data Brief">
        <title>Shoot transcriptome of the giant reed, Arundo donax.</title>
        <authorList>
            <person name="Barrero R.A."/>
            <person name="Guerrero F.D."/>
            <person name="Moolhuijzen P."/>
            <person name="Goolsby J.A."/>
            <person name="Tidwell J."/>
            <person name="Bellgard S.E."/>
            <person name="Bellgard M.I."/>
        </authorList>
    </citation>
    <scope>NUCLEOTIDE SEQUENCE</scope>
    <source>
        <tissue evidence="1">Shoot tissue taken approximately 20 cm above the soil surface</tissue>
    </source>
</reference>
<reference evidence="1" key="1">
    <citation type="submission" date="2014-09" db="EMBL/GenBank/DDBJ databases">
        <authorList>
            <person name="Magalhaes I.L.F."/>
            <person name="Oliveira U."/>
            <person name="Santos F.R."/>
            <person name="Vidigal T.H.D.A."/>
            <person name="Brescovit A.D."/>
            <person name="Santos A.J."/>
        </authorList>
    </citation>
    <scope>NUCLEOTIDE SEQUENCE</scope>
    <source>
        <tissue evidence="1">Shoot tissue taken approximately 20 cm above the soil surface</tissue>
    </source>
</reference>
<accession>A0A0A9DXB0</accession>
<dbReference type="EMBL" id="GBRH01205464">
    <property type="protein sequence ID" value="JAD92431.1"/>
    <property type="molecule type" value="Transcribed_RNA"/>
</dbReference>